<sequence length="384" mass="44659">MESNPLVAGIVGLVTASSIYIWQSNKFNKAQKTLLLLCFIFPPLQWVMILIVIYYNKYKSENSPEKISVKKLDETKTKLNSSIDNLKDLKEKGILTQEEYDSKVEKIETEKAEQELKNSTEYKQLKSLFDSNILTKEEFDNKFKTLIKKNSLTNIERNDSLDSEFILNPDLDEEKNIPKVIEKKDNFFPYFIGAVILMVIASQINWNEVIGSIQSFQERNNEEVFIEPAIDTTAVSLNNYNNTNNEPVINYLKKYVYIIITIEEPRLVHHSGMYMASANPLIPGTFTEDTDFVVFDKSAYSTEIEEITDYNEDTKYKLLDKAEYDVKQRIDRGSTYQMDLFTKCKDEDKRNSLKENYSKITDRQIYTFDSYAEASLDKHKDTNN</sequence>
<dbReference type="EMBL" id="VJZL01000008">
    <property type="protein sequence ID" value="TRX11046.1"/>
    <property type="molecule type" value="Genomic_DNA"/>
</dbReference>
<dbReference type="Pfam" id="PF09851">
    <property type="entry name" value="SHOCT"/>
    <property type="match status" value="2"/>
</dbReference>
<keyword evidence="2" id="KW-0812">Transmembrane</keyword>
<feature type="transmembrane region" description="Helical" evidence="2">
    <location>
        <begin position="34"/>
        <end position="55"/>
    </location>
</feature>
<evidence type="ECO:0000313" key="5">
    <source>
        <dbReference type="Proteomes" id="UP000318669"/>
    </source>
</evidence>
<dbReference type="RefSeq" id="WP_144064680.1">
    <property type="nucleotide sequence ID" value="NZ_VJZL01000008.1"/>
</dbReference>
<protein>
    <recommendedName>
        <fullName evidence="3">SHOCT domain-containing protein</fullName>
    </recommendedName>
</protein>
<keyword evidence="2" id="KW-0472">Membrane</keyword>
<gene>
    <name evidence="4" type="ORF">FNW11_06625</name>
</gene>
<proteinExistence type="predicted"/>
<evidence type="ECO:0000259" key="3">
    <source>
        <dbReference type="Pfam" id="PF09851"/>
    </source>
</evidence>
<dbReference type="OrthoDB" id="1454500at2"/>
<name>A0A553BS15_9FLAO</name>
<evidence type="ECO:0000256" key="2">
    <source>
        <dbReference type="SAM" id="Phobius"/>
    </source>
</evidence>
<organism evidence="4 5">
    <name type="scientific">Flavobacterium gawalongense</name>
    <dbReference type="NCBI Taxonomy" id="2594432"/>
    <lineage>
        <taxon>Bacteria</taxon>
        <taxon>Pseudomonadati</taxon>
        <taxon>Bacteroidota</taxon>
        <taxon>Flavobacteriia</taxon>
        <taxon>Flavobacteriales</taxon>
        <taxon>Flavobacteriaceae</taxon>
        <taxon>Flavobacterium</taxon>
    </lineage>
</organism>
<dbReference type="Proteomes" id="UP000318669">
    <property type="component" value="Unassembled WGS sequence"/>
</dbReference>
<comment type="caution">
    <text evidence="4">The sequence shown here is derived from an EMBL/GenBank/DDBJ whole genome shotgun (WGS) entry which is preliminary data.</text>
</comment>
<keyword evidence="1" id="KW-0175">Coiled coil</keyword>
<evidence type="ECO:0000256" key="1">
    <source>
        <dbReference type="SAM" id="Coils"/>
    </source>
</evidence>
<reference evidence="4 5" key="1">
    <citation type="submission" date="2019-07" db="EMBL/GenBank/DDBJ databases">
        <title>Novel species of Flavobacterium.</title>
        <authorList>
            <person name="Liu Q."/>
            <person name="Xin Y.-H."/>
        </authorList>
    </citation>
    <scope>NUCLEOTIDE SEQUENCE [LARGE SCALE GENOMIC DNA]</scope>
    <source>
        <strain evidence="4 5">GSR22</strain>
    </source>
</reference>
<feature type="domain" description="SHOCT" evidence="3">
    <location>
        <begin position="123"/>
        <end position="142"/>
    </location>
</feature>
<feature type="transmembrane region" description="Helical" evidence="2">
    <location>
        <begin position="6"/>
        <end position="22"/>
    </location>
</feature>
<dbReference type="InterPro" id="IPR018649">
    <property type="entry name" value="SHOCT"/>
</dbReference>
<accession>A0A553BS15</accession>
<feature type="coiled-coil region" evidence="1">
    <location>
        <begin position="69"/>
        <end position="117"/>
    </location>
</feature>
<evidence type="ECO:0000313" key="4">
    <source>
        <dbReference type="EMBL" id="TRX11046.1"/>
    </source>
</evidence>
<dbReference type="AlphaFoldDB" id="A0A553BS15"/>
<feature type="domain" description="SHOCT" evidence="3">
    <location>
        <begin position="83"/>
        <end position="107"/>
    </location>
</feature>
<keyword evidence="2" id="KW-1133">Transmembrane helix</keyword>